<evidence type="ECO:0000313" key="3">
    <source>
        <dbReference type="EMBL" id="GMS84992.1"/>
    </source>
</evidence>
<organism evidence="3 4">
    <name type="scientific">Pristionchus entomophagus</name>
    <dbReference type="NCBI Taxonomy" id="358040"/>
    <lineage>
        <taxon>Eukaryota</taxon>
        <taxon>Metazoa</taxon>
        <taxon>Ecdysozoa</taxon>
        <taxon>Nematoda</taxon>
        <taxon>Chromadorea</taxon>
        <taxon>Rhabditida</taxon>
        <taxon>Rhabditina</taxon>
        <taxon>Diplogasteromorpha</taxon>
        <taxon>Diplogasteroidea</taxon>
        <taxon>Neodiplogasteridae</taxon>
        <taxon>Pristionchus</taxon>
    </lineage>
</organism>
<dbReference type="PANTHER" id="PTHR23253:SF78">
    <property type="entry name" value="EUKARYOTIC TRANSLATION INITIATION FACTOR 4G1, ISOFORM B-RELATED"/>
    <property type="match status" value="1"/>
</dbReference>
<comment type="caution">
    <text evidence="3">The sequence shown here is derived from an EMBL/GenBank/DDBJ whole genome shotgun (WGS) entry which is preliminary data.</text>
</comment>
<feature type="non-terminal residue" evidence="3">
    <location>
        <position position="226"/>
    </location>
</feature>
<dbReference type="PANTHER" id="PTHR23253">
    <property type="entry name" value="EUKARYOTIC TRANSLATION INITIATION FACTOR 4 GAMMA"/>
    <property type="match status" value="1"/>
</dbReference>
<evidence type="ECO:0000259" key="2">
    <source>
        <dbReference type="Pfam" id="PF02854"/>
    </source>
</evidence>
<feature type="compositionally biased region" description="Basic and acidic residues" evidence="1">
    <location>
        <begin position="40"/>
        <end position="50"/>
    </location>
</feature>
<evidence type="ECO:0000313" key="4">
    <source>
        <dbReference type="Proteomes" id="UP001432027"/>
    </source>
</evidence>
<gene>
    <name evidence="3" type="ORF">PENTCL1PPCAC_7167</name>
</gene>
<dbReference type="AlphaFoldDB" id="A0AAV5SR77"/>
<dbReference type="GO" id="GO:0003743">
    <property type="term" value="F:translation initiation factor activity"/>
    <property type="evidence" value="ECO:0007669"/>
    <property type="project" value="TreeGrafter"/>
</dbReference>
<accession>A0AAV5SR77</accession>
<evidence type="ECO:0000256" key="1">
    <source>
        <dbReference type="SAM" id="MobiDB-lite"/>
    </source>
</evidence>
<dbReference type="Pfam" id="PF02854">
    <property type="entry name" value="MIF4G"/>
    <property type="match status" value="1"/>
</dbReference>
<dbReference type="Proteomes" id="UP001432027">
    <property type="component" value="Unassembled WGS sequence"/>
</dbReference>
<protein>
    <recommendedName>
        <fullName evidence="2">MIF4G domain-containing protein</fullName>
    </recommendedName>
</protein>
<dbReference type="SUPFAM" id="SSF48371">
    <property type="entry name" value="ARM repeat"/>
    <property type="match status" value="1"/>
</dbReference>
<sequence>MERRMEYNTKKDWMRKTNDPILDRQGKSVHLHQSLNPWRPSREKENGKEEKERVLLRSIKGLLNGASRERKDALMKVFLEYRVHESPFLNEVVSIIFDMAVEVPDYCSLYAALCSAQVGSKLKSGASMGSRFKSEILKKVQEIFNTKTISGKVEDTLRRARMGHINFIGHLYLERLISLRFMHYRVIDLLKSINEVSTDEDLIDCAVRLLEKIGKKMEEEEEKYDG</sequence>
<feature type="region of interest" description="Disordered" evidence="1">
    <location>
        <begin position="25"/>
        <end position="50"/>
    </location>
</feature>
<dbReference type="InterPro" id="IPR016024">
    <property type="entry name" value="ARM-type_fold"/>
</dbReference>
<dbReference type="InterPro" id="IPR003890">
    <property type="entry name" value="MIF4G-like_typ-3"/>
</dbReference>
<feature type="domain" description="MIF4G" evidence="2">
    <location>
        <begin position="57"/>
        <end position="221"/>
    </location>
</feature>
<proteinExistence type="predicted"/>
<dbReference type="EMBL" id="BTSX01000002">
    <property type="protein sequence ID" value="GMS84992.1"/>
    <property type="molecule type" value="Genomic_DNA"/>
</dbReference>
<dbReference type="GO" id="GO:0016281">
    <property type="term" value="C:eukaryotic translation initiation factor 4F complex"/>
    <property type="evidence" value="ECO:0007669"/>
    <property type="project" value="TreeGrafter"/>
</dbReference>
<keyword evidence="4" id="KW-1185">Reference proteome</keyword>
<dbReference type="GO" id="GO:0003729">
    <property type="term" value="F:mRNA binding"/>
    <property type="evidence" value="ECO:0007669"/>
    <property type="project" value="TreeGrafter"/>
</dbReference>
<name>A0AAV5SR77_9BILA</name>
<reference evidence="3" key="1">
    <citation type="submission" date="2023-10" db="EMBL/GenBank/DDBJ databases">
        <title>Genome assembly of Pristionchus species.</title>
        <authorList>
            <person name="Yoshida K."/>
            <person name="Sommer R.J."/>
        </authorList>
    </citation>
    <scope>NUCLEOTIDE SEQUENCE</scope>
    <source>
        <strain evidence="3">RS0144</strain>
    </source>
</reference>
<dbReference type="Gene3D" id="1.25.40.180">
    <property type="match status" value="1"/>
</dbReference>